<dbReference type="Gene3D" id="3.40.190.10">
    <property type="entry name" value="Periplasmic binding protein-like II"/>
    <property type="match status" value="2"/>
</dbReference>
<gene>
    <name evidence="2" type="ORF">HMPREF3229_01637</name>
</gene>
<organism evidence="2">
    <name type="scientific">Peptoniphilus harei</name>
    <dbReference type="NCBI Taxonomy" id="54005"/>
    <lineage>
        <taxon>Bacteria</taxon>
        <taxon>Bacillati</taxon>
        <taxon>Bacillota</taxon>
        <taxon>Tissierellia</taxon>
        <taxon>Tissierellales</taxon>
        <taxon>Peptoniphilaceae</taxon>
        <taxon>Peptoniphilus</taxon>
    </lineage>
</organism>
<proteinExistence type="predicted"/>
<feature type="signal peptide" evidence="1">
    <location>
        <begin position="1"/>
        <end position="20"/>
    </location>
</feature>
<dbReference type="Proteomes" id="UP000070174">
    <property type="component" value="Unassembled WGS sequence"/>
</dbReference>
<dbReference type="PROSITE" id="PS51257">
    <property type="entry name" value="PROKAR_LIPOPROTEIN"/>
    <property type="match status" value="1"/>
</dbReference>
<sequence length="345" mass="38131">MKKSWLVLLLAMLMTLTACGGNKKEAKADGEGNVIEDLKIQFVPSREPDEIVTKTEPLKEILKAKLAEKGYDVKNIDITVGTNYESTGEALSAGSVDVGFIPGGTYAIYDDGAEVLLTATRKGLSIDAEDPKEWNDKKPTEKAEDQVDFYRSLIIAGPSAKGQELAAKVNNGEKLTWEDLASAKWSVMGSSSSAGYIYPYLWLQKNYEKGLTDLPSVVQADSYPSSMARLASGQVDIMVGFSDVRIDNAEKWQKEFGKTKSIWDETNVIGVTDKIYNDTISVSKNSEIMTDDFKKALQESFIEIGESEEGKDIIAIYSHEGYKPADDKNYDGEREAQKLLRELKN</sequence>
<keyword evidence="1" id="KW-0732">Signal</keyword>
<dbReference type="RefSeq" id="WP_005955476.1">
    <property type="nucleotide sequence ID" value="NZ_KQ957105.1"/>
</dbReference>
<dbReference type="PATRIC" id="fig|54005.3.peg.1601"/>
<feature type="chain" id="PRO_5038552988" evidence="1">
    <location>
        <begin position="21"/>
        <end position="345"/>
    </location>
</feature>
<dbReference type="PANTHER" id="PTHR35841:SF1">
    <property type="entry name" value="PHOSPHONATES-BINDING PERIPLASMIC PROTEIN"/>
    <property type="match status" value="1"/>
</dbReference>
<dbReference type="SUPFAM" id="SSF53850">
    <property type="entry name" value="Periplasmic binding protein-like II"/>
    <property type="match status" value="1"/>
</dbReference>
<evidence type="ECO:0000313" key="2">
    <source>
        <dbReference type="EMBL" id="KXA28641.1"/>
    </source>
</evidence>
<name>A0A133PJD4_9FIRM</name>
<dbReference type="Pfam" id="PF12974">
    <property type="entry name" value="Phosphonate-bd"/>
    <property type="match status" value="1"/>
</dbReference>
<reference evidence="2 3" key="1">
    <citation type="submission" date="2016-01" db="EMBL/GenBank/DDBJ databases">
        <authorList>
            <person name="Oliw E.H."/>
        </authorList>
    </citation>
    <scope>NUCLEOTIDE SEQUENCE [LARGE SCALE GENOMIC DNA]</scope>
    <source>
        <strain evidence="2 3">CMW7756A</strain>
    </source>
</reference>
<dbReference type="EMBL" id="LRQE01000041">
    <property type="protein sequence ID" value="KXA28641.1"/>
    <property type="molecule type" value="Genomic_DNA"/>
</dbReference>
<comment type="caution">
    <text evidence="2">The sequence shown here is derived from an EMBL/GenBank/DDBJ whole genome shotgun (WGS) entry which is preliminary data.</text>
</comment>
<evidence type="ECO:0000256" key="1">
    <source>
        <dbReference type="SAM" id="SignalP"/>
    </source>
</evidence>
<evidence type="ECO:0000313" key="3">
    <source>
        <dbReference type="Proteomes" id="UP000070174"/>
    </source>
</evidence>
<dbReference type="PANTHER" id="PTHR35841">
    <property type="entry name" value="PHOSPHONATES-BINDING PERIPLASMIC PROTEIN"/>
    <property type="match status" value="1"/>
</dbReference>
<protein>
    <submittedName>
        <fullName evidence="2">Phosphate/phosphite/phosphonate ABC transporter, periplasmic binding protein</fullName>
    </submittedName>
</protein>
<accession>A0A133PJD4</accession>
<dbReference type="AlphaFoldDB" id="A0A133PJD4"/>